<dbReference type="InterPro" id="IPR011600">
    <property type="entry name" value="Pept_C14_caspase"/>
</dbReference>
<evidence type="ECO:0000313" key="4">
    <source>
        <dbReference type="Proteomes" id="UP001141552"/>
    </source>
</evidence>
<evidence type="ECO:0000256" key="1">
    <source>
        <dbReference type="ARBA" id="ARBA00009005"/>
    </source>
</evidence>
<comment type="caution">
    <text evidence="3">The sequence shown here is derived from an EMBL/GenBank/DDBJ whole genome shotgun (WGS) entry which is preliminary data.</text>
</comment>
<evidence type="ECO:0000259" key="2">
    <source>
        <dbReference type="Pfam" id="PF00656"/>
    </source>
</evidence>
<dbReference type="GO" id="GO:0004197">
    <property type="term" value="F:cysteine-type endopeptidase activity"/>
    <property type="evidence" value="ECO:0007669"/>
    <property type="project" value="InterPro"/>
</dbReference>
<dbReference type="GO" id="GO:0006508">
    <property type="term" value="P:proteolysis"/>
    <property type="evidence" value="ECO:0007669"/>
    <property type="project" value="InterPro"/>
</dbReference>
<reference evidence="3" key="1">
    <citation type="submission" date="2022-02" db="EMBL/GenBank/DDBJ databases">
        <authorList>
            <person name="Henning P.M."/>
            <person name="McCubbin A.G."/>
            <person name="Shore J.S."/>
        </authorList>
    </citation>
    <scope>NUCLEOTIDE SEQUENCE</scope>
    <source>
        <strain evidence="3">F60SS</strain>
        <tissue evidence="3">Leaves</tissue>
    </source>
</reference>
<comment type="similarity">
    <text evidence="1">Belongs to the peptidase C14B family.</text>
</comment>
<dbReference type="PANTHER" id="PTHR48104:SF2">
    <property type="entry name" value="METACASPASE-1-LIKE ISOFORM X1"/>
    <property type="match status" value="1"/>
</dbReference>
<gene>
    <name evidence="3" type="ORF">Tsubulata_032972</name>
</gene>
<reference evidence="3" key="2">
    <citation type="journal article" date="2023" name="Plants (Basel)">
        <title>Annotation of the Turnera subulata (Passifloraceae) Draft Genome Reveals the S-Locus Evolved after the Divergence of Turneroideae from Passifloroideae in a Stepwise Manner.</title>
        <authorList>
            <person name="Henning P.M."/>
            <person name="Roalson E.H."/>
            <person name="Mir W."/>
            <person name="McCubbin A.G."/>
            <person name="Shore J.S."/>
        </authorList>
    </citation>
    <scope>NUCLEOTIDE SEQUENCE</scope>
    <source>
        <strain evidence="3">F60SS</strain>
    </source>
</reference>
<dbReference type="GO" id="GO:0005737">
    <property type="term" value="C:cytoplasm"/>
    <property type="evidence" value="ECO:0007669"/>
    <property type="project" value="TreeGrafter"/>
</dbReference>
<keyword evidence="4" id="KW-1185">Reference proteome</keyword>
<evidence type="ECO:0000313" key="3">
    <source>
        <dbReference type="EMBL" id="KAJ4827453.1"/>
    </source>
</evidence>
<dbReference type="AlphaFoldDB" id="A0A9Q0F9K1"/>
<dbReference type="PANTHER" id="PTHR48104">
    <property type="entry name" value="METACASPASE-4"/>
    <property type="match status" value="1"/>
</dbReference>
<dbReference type="InterPro" id="IPR050452">
    <property type="entry name" value="Metacaspase"/>
</dbReference>
<dbReference type="Pfam" id="PF00656">
    <property type="entry name" value="Peptidase_C14"/>
    <property type="match status" value="1"/>
</dbReference>
<dbReference type="Proteomes" id="UP001141552">
    <property type="component" value="Unassembled WGS sequence"/>
</dbReference>
<dbReference type="Gene3D" id="3.40.50.12660">
    <property type="match status" value="1"/>
</dbReference>
<dbReference type="OrthoDB" id="3223806at2759"/>
<organism evidence="3 4">
    <name type="scientific">Turnera subulata</name>
    <dbReference type="NCBI Taxonomy" id="218843"/>
    <lineage>
        <taxon>Eukaryota</taxon>
        <taxon>Viridiplantae</taxon>
        <taxon>Streptophyta</taxon>
        <taxon>Embryophyta</taxon>
        <taxon>Tracheophyta</taxon>
        <taxon>Spermatophyta</taxon>
        <taxon>Magnoliopsida</taxon>
        <taxon>eudicotyledons</taxon>
        <taxon>Gunneridae</taxon>
        <taxon>Pentapetalae</taxon>
        <taxon>rosids</taxon>
        <taxon>fabids</taxon>
        <taxon>Malpighiales</taxon>
        <taxon>Passifloraceae</taxon>
        <taxon>Turnera</taxon>
    </lineage>
</organism>
<proteinExistence type="inferred from homology"/>
<dbReference type="EMBL" id="JAKUCV010006410">
    <property type="protein sequence ID" value="KAJ4827453.1"/>
    <property type="molecule type" value="Genomic_DNA"/>
</dbReference>
<protein>
    <recommendedName>
        <fullName evidence="2">Peptidase C14 caspase domain-containing protein</fullName>
    </recommendedName>
</protein>
<dbReference type="SUPFAM" id="SSF52129">
    <property type="entry name" value="Caspase-like"/>
    <property type="match status" value="1"/>
</dbReference>
<dbReference type="InterPro" id="IPR029030">
    <property type="entry name" value="Caspase-like_dom_sf"/>
</dbReference>
<sequence length="362" mass="41008">MRNSCMICRERLSVTSNDSTIQYCTRCKVQDESPTNGQVQGRISLISTILAKAKTRISRSSSKYESLNYAASDFANSSSNPEAGPRKRALLIGVTYKRLKYKLKGPIIDVQRMRDLLVDDFNFPVKNIRVLTEEEPNPEFTPNKKNIQKSMEWLVRDCQKGDSLVFYFSGHGLRQPDFEGDESDQFDETILPVDFMQEGMIVDNEIYSTMIRPLEEGVILHAFVDTCHSGTMLDLLYVYDREGKKWKDDSPPSGSKQPSKGGLAISISACRDDQKAADTSSCIGKRKMIGGAMTYILVDILKKNRKITYGELLDSMYKFLDEANQGCLAKRMLKRVLSETLTQKPQLSASQEFDVYKKLFVL</sequence>
<accession>A0A9Q0F9K1</accession>
<name>A0A9Q0F9K1_9ROSI</name>
<feature type="domain" description="Peptidase C14 caspase" evidence="2">
    <location>
        <begin position="86"/>
        <end position="351"/>
    </location>
</feature>